<dbReference type="Proteomes" id="UP000321960">
    <property type="component" value="Unassembled WGS sequence"/>
</dbReference>
<name>A0A512J8D1_9HYPH</name>
<dbReference type="EMBL" id="BSPK01000018">
    <property type="protein sequence ID" value="GLS62996.1"/>
    <property type="molecule type" value="Genomic_DNA"/>
</dbReference>
<proteinExistence type="predicted"/>
<evidence type="ECO:0000313" key="4">
    <source>
        <dbReference type="EMBL" id="GLS62996.1"/>
    </source>
</evidence>
<dbReference type="EMBL" id="BJZU01000095">
    <property type="protein sequence ID" value="GEP06216.1"/>
    <property type="molecule type" value="Genomic_DNA"/>
</dbReference>
<dbReference type="SUPFAM" id="SSF53474">
    <property type="entry name" value="alpha/beta-Hydrolases"/>
    <property type="match status" value="1"/>
</dbReference>
<evidence type="ECO:0000256" key="1">
    <source>
        <dbReference type="ARBA" id="ARBA00022801"/>
    </source>
</evidence>
<evidence type="ECO:0000313" key="6">
    <source>
        <dbReference type="Proteomes" id="UP001156856"/>
    </source>
</evidence>
<sequence length="314" mass="33914">MDADRDADRDGDGGGDLFPGFEALWIEGPGGRAFARAGGPEGAPPLLLLHGFPQTHAMWHRLAPDLARDHRVVCLDLKGYGWSAAPEGGPGHEAYAKRTLGREIVALMEKIGHVHFALCGHDRGARVAYRLALDEPGRVARLALLDIVPTLVQWERIEAHPGMNAHWSFLAGPAPRPEDEIRARGPDAYYEGLLAGWSGTKDLSAFDPRALALYRQSWTVPERIHAMCEDYRAGAGPDRAADAADLAAGRTLPMPVLVLSSDAYLEKDKPETALAAWHRTFAPHATGERIASGHFLAEENPGATLPALRAFLAG</sequence>
<gene>
    <name evidence="4" type="ORF">GCM10007888_13770</name>
    <name evidence="3" type="ORF">MOX02_42540</name>
</gene>
<dbReference type="PRINTS" id="PR00412">
    <property type="entry name" value="EPOXHYDRLASE"/>
</dbReference>
<feature type="domain" description="AB hydrolase-1" evidence="2">
    <location>
        <begin position="44"/>
        <end position="203"/>
    </location>
</feature>
<keyword evidence="1" id="KW-0378">Hydrolase</keyword>
<dbReference type="Gene3D" id="3.40.50.1820">
    <property type="entry name" value="alpha/beta hydrolase"/>
    <property type="match status" value="1"/>
</dbReference>
<reference evidence="6" key="2">
    <citation type="journal article" date="2019" name="Int. J. Syst. Evol. Microbiol.">
        <title>The Global Catalogue of Microorganisms (GCM) 10K type strain sequencing project: providing services to taxonomists for standard genome sequencing and annotation.</title>
        <authorList>
            <consortium name="The Broad Institute Genomics Platform"/>
            <consortium name="The Broad Institute Genome Sequencing Center for Infectious Disease"/>
            <person name="Wu L."/>
            <person name="Ma J."/>
        </authorList>
    </citation>
    <scope>NUCLEOTIDE SEQUENCE [LARGE SCALE GENOMIC DNA]</scope>
    <source>
        <strain evidence="6">NBRC 107715</strain>
    </source>
</reference>
<evidence type="ECO:0000313" key="3">
    <source>
        <dbReference type="EMBL" id="GEP06216.1"/>
    </source>
</evidence>
<organism evidence="3 5">
    <name type="scientific">Methylobacterium oxalidis</name>
    <dbReference type="NCBI Taxonomy" id="944322"/>
    <lineage>
        <taxon>Bacteria</taxon>
        <taxon>Pseudomonadati</taxon>
        <taxon>Pseudomonadota</taxon>
        <taxon>Alphaproteobacteria</taxon>
        <taxon>Hyphomicrobiales</taxon>
        <taxon>Methylobacteriaceae</taxon>
        <taxon>Methylobacterium</taxon>
    </lineage>
</organism>
<dbReference type="RefSeq" id="WP_147027748.1">
    <property type="nucleotide sequence ID" value="NZ_BJZU01000095.1"/>
</dbReference>
<keyword evidence="6" id="KW-1185">Reference proteome</keyword>
<dbReference type="GO" id="GO:0016787">
    <property type="term" value="F:hydrolase activity"/>
    <property type="evidence" value="ECO:0007669"/>
    <property type="project" value="UniProtKB-KW"/>
</dbReference>
<dbReference type="PRINTS" id="PR00111">
    <property type="entry name" value="ABHYDROLASE"/>
</dbReference>
<dbReference type="Proteomes" id="UP001156856">
    <property type="component" value="Unassembled WGS sequence"/>
</dbReference>
<reference evidence="4" key="4">
    <citation type="submission" date="2023-01" db="EMBL/GenBank/DDBJ databases">
        <title>Draft genome sequence of Methylobacterium oxalidis strain NBRC 107715.</title>
        <authorList>
            <person name="Sun Q."/>
            <person name="Mori K."/>
        </authorList>
    </citation>
    <scope>NUCLEOTIDE SEQUENCE</scope>
    <source>
        <strain evidence="4">NBRC 107715</strain>
    </source>
</reference>
<reference evidence="4" key="1">
    <citation type="journal article" date="2014" name="Int. J. Syst. Evol. Microbiol.">
        <title>Complete genome of a new Firmicutes species belonging to the dominant human colonic microbiota ('Ruminococcus bicirculans') reveals two chromosomes and a selective capacity to utilize plant glucans.</title>
        <authorList>
            <consortium name="NISC Comparative Sequencing Program"/>
            <person name="Wegmann U."/>
            <person name="Louis P."/>
            <person name="Goesmann A."/>
            <person name="Henrissat B."/>
            <person name="Duncan S.H."/>
            <person name="Flint H.J."/>
        </authorList>
    </citation>
    <scope>NUCLEOTIDE SEQUENCE</scope>
    <source>
        <strain evidence="4">NBRC 107715</strain>
    </source>
</reference>
<dbReference type="InterPro" id="IPR029058">
    <property type="entry name" value="AB_hydrolase_fold"/>
</dbReference>
<protein>
    <submittedName>
        <fullName evidence="3">Haloacetate dehalogenase</fullName>
    </submittedName>
</protein>
<evidence type="ECO:0000313" key="5">
    <source>
        <dbReference type="Proteomes" id="UP000321960"/>
    </source>
</evidence>
<dbReference type="OrthoDB" id="9812774at2"/>
<comment type="caution">
    <text evidence="3">The sequence shown here is derived from an EMBL/GenBank/DDBJ whole genome shotgun (WGS) entry which is preliminary data.</text>
</comment>
<accession>A0A512J8D1</accession>
<evidence type="ECO:0000259" key="2">
    <source>
        <dbReference type="Pfam" id="PF00561"/>
    </source>
</evidence>
<dbReference type="PANTHER" id="PTHR43329">
    <property type="entry name" value="EPOXIDE HYDROLASE"/>
    <property type="match status" value="1"/>
</dbReference>
<reference evidence="3 5" key="3">
    <citation type="submission" date="2019-07" db="EMBL/GenBank/DDBJ databases">
        <title>Whole genome shotgun sequence of Methylobacterium oxalidis NBRC 107715.</title>
        <authorList>
            <person name="Hosoyama A."/>
            <person name="Uohara A."/>
            <person name="Ohji S."/>
            <person name="Ichikawa N."/>
        </authorList>
    </citation>
    <scope>NUCLEOTIDE SEQUENCE [LARGE SCALE GENOMIC DNA]</scope>
    <source>
        <strain evidence="3 5">NBRC 107715</strain>
    </source>
</reference>
<dbReference type="InterPro" id="IPR000073">
    <property type="entry name" value="AB_hydrolase_1"/>
</dbReference>
<dbReference type="AlphaFoldDB" id="A0A512J8D1"/>
<dbReference type="Pfam" id="PF00561">
    <property type="entry name" value="Abhydrolase_1"/>
    <property type="match status" value="1"/>
</dbReference>
<dbReference type="InterPro" id="IPR000639">
    <property type="entry name" value="Epox_hydrolase-like"/>
</dbReference>